<protein>
    <submittedName>
        <fullName evidence="2">12186_t:CDS:1</fullName>
    </submittedName>
</protein>
<feature type="non-terminal residue" evidence="2">
    <location>
        <position position="1"/>
    </location>
</feature>
<dbReference type="AlphaFoldDB" id="A0A9N9N488"/>
<gene>
    <name evidence="2" type="ORF">ALEPTO_LOCUS11546</name>
</gene>
<organism evidence="2 3">
    <name type="scientific">Ambispora leptoticha</name>
    <dbReference type="NCBI Taxonomy" id="144679"/>
    <lineage>
        <taxon>Eukaryota</taxon>
        <taxon>Fungi</taxon>
        <taxon>Fungi incertae sedis</taxon>
        <taxon>Mucoromycota</taxon>
        <taxon>Glomeromycotina</taxon>
        <taxon>Glomeromycetes</taxon>
        <taxon>Archaeosporales</taxon>
        <taxon>Ambisporaceae</taxon>
        <taxon>Ambispora</taxon>
    </lineage>
</organism>
<evidence type="ECO:0000313" key="3">
    <source>
        <dbReference type="Proteomes" id="UP000789508"/>
    </source>
</evidence>
<dbReference type="Proteomes" id="UP000789508">
    <property type="component" value="Unassembled WGS sequence"/>
</dbReference>
<sequence>SVTHPLDSLVPTESNDGLYTRFPPLGPELKETDFTCNNS</sequence>
<accession>A0A9N9N488</accession>
<evidence type="ECO:0000256" key="1">
    <source>
        <dbReference type="SAM" id="MobiDB-lite"/>
    </source>
</evidence>
<keyword evidence="3" id="KW-1185">Reference proteome</keyword>
<feature type="region of interest" description="Disordered" evidence="1">
    <location>
        <begin position="1"/>
        <end position="39"/>
    </location>
</feature>
<dbReference type="EMBL" id="CAJVPS010019218">
    <property type="protein sequence ID" value="CAG8700260.1"/>
    <property type="molecule type" value="Genomic_DNA"/>
</dbReference>
<proteinExistence type="predicted"/>
<comment type="caution">
    <text evidence="2">The sequence shown here is derived from an EMBL/GenBank/DDBJ whole genome shotgun (WGS) entry which is preliminary data.</text>
</comment>
<reference evidence="2" key="1">
    <citation type="submission" date="2021-06" db="EMBL/GenBank/DDBJ databases">
        <authorList>
            <person name="Kallberg Y."/>
            <person name="Tangrot J."/>
            <person name="Rosling A."/>
        </authorList>
    </citation>
    <scope>NUCLEOTIDE SEQUENCE</scope>
    <source>
        <strain evidence="2">FL130A</strain>
    </source>
</reference>
<evidence type="ECO:0000313" key="2">
    <source>
        <dbReference type="EMBL" id="CAG8700260.1"/>
    </source>
</evidence>
<name>A0A9N9N488_9GLOM</name>